<dbReference type="Pfam" id="PF24857">
    <property type="entry name" value="THR4_C"/>
    <property type="match status" value="1"/>
</dbReference>
<reference evidence="1" key="1">
    <citation type="journal article" date="2013" name="Environ. Microbiol.">
        <title>Microbiota from the distal guts of lean and obese adolescents exhibit partial functional redundancy besides clear differences in community structure.</title>
        <authorList>
            <person name="Ferrer M."/>
            <person name="Ruiz A."/>
            <person name="Lanza F."/>
            <person name="Haange S.B."/>
            <person name="Oberbach A."/>
            <person name="Till H."/>
            <person name="Bargiela R."/>
            <person name="Campoy C."/>
            <person name="Segura M.T."/>
            <person name="Richter M."/>
            <person name="von Bergen M."/>
            <person name="Seifert J."/>
            <person name="Suarez A."/>
        </authorList>
    </citation>
    <scope>NUCLEOTIDE SEQUENCE</scope>
</reference>
<accession>K1SHU8</accession>
<sequence>TPTVIASTANPYKFSASVLSALTSDVQSTDEFSMVDELHTLTGEPVPPQLATLKDKKVRFGDVTTKDDMANVVFKMLNI</sequence>
<name>K1SHU8_9ZZZZ</name>
<protein>
    <submittedName>
        <fullName evidence="1">Threonine synthase</fullName>
    </submittedName>
</protein>
<evidence type="ECO:0000313" key="1">
    <source>
        <dbReference type="EMBL" id="EKC57123.1"/>
    </source>
</evidence>
<organism evidence="1">
    <name type="scientific">human gut metagenome</name>
    <dbReference type="NCBI Taxonomy" id="408170"/>
    <lineage>
        <taxon>unclassified sequences</taxon>
        <taxon>metagenomes</taxon>
        <taxon>organismal metagenomes</taxon>
    </lineage>
</organism>
<comment type="caution">
    <text evidence="1">The sequence shown here is derived from an EMBL/GenBank/DDBJ whole genome shotgun (WGS) entry which is preliminary data.</text>
</comment>
<feature type="non-terminal residue" evidence="1">
    <location>
        <position position="1"/>
    </location>
</feature>
<proteinExistence type="predicted"/>
<dbReference type="EMBL" id="AJWZ01007358">
    <property type="protein sequence ID" value="EKC57123.1"/>
    <property type="molecule type" value="Genomic_DNA"/>
</dbReference>
<dbReference type="AlphaFoldDB" id="K1SHU8"/>
<gene>
    <name evidence="1" type="ORF">OBE_10705</name>
</gene>